<organism evidence="1 2">
    <name type="scientific">Floridaenema evergladense BLCC-F167</name>
    <dbReference type="NCBI Taxonomy" id="3153639"/>
    <lineage>
        <taxon>Bacteria</taxon>
        <taxon>Bacillati</taxon>
        <taxon>Cyanobacteriota</taxon>
        <taxon>Cyanophyceae</taxon>
        <taxon>Oscillatoriophycideae</taxon>
        <taxon>Aerosakkonematales</taxon>
        <taxon>Aerosakkonemataceae</taxon>
        <taxon>Floridanema</taxon>
        <taxon>Floridanema evergladense</taxon>
    </lineage>
</organism>
<proteinExistence type="predicted"/>
<evidence type="ECO:0000313" key="1">
    <source>
        <dbReference type="EMBL" id="MFB2838712.1"/>
    </source>
</evidence>
<dbReference type="EMBL" id="JBHFNT010000273">
    <property type="protein sequence ID" value="MFB2838712.1"/>
    <property type="molecule type" value="Genomic_DNA"/>
</dbReference>
<accession>A0ABV4WV43</accession>
<dbReference type="Proteomes" id="UP001576780">
    <property type="component" value="Unassembled WGS sequence"/>
</dbReference>
<protein>
    <submittedName>
        <fullName evidence="1">Uncharacterized protein</fullName>
    </submittedName>
</protein>
<keyword evidence="2" id="KW-1185">Reference proteome</keyword>
<reference evidence="1 2" key="1">
    <citation type="submission" date="2024-09" db="EMBL/GenBank/DDBJ databases">
        <title>Floridaenema gen nov. (Aerosakkonemataceae, Aerosakkonematales ord. nov., Cyanobacteria) from benthic tropical and subtropical fresh waters, with the description of four new species.</title>
        <authorList>
            <person name="Moretto J.A."/>
            <person name="Berthold D.E."/>
            <person name="Lefler F.W."/>
            <person name="Huang I.-S."/>
            <person name="Laughinghouse H. IV."/>
        </authorList>
    </citation>
    <scope>NUCLEOTIDE SEQUENCE [LARGE SCALE GENOMIC DNA]</scope>
    <source>
        <strain evidence="1 2">BLCC-F167</strain>
    </source>
</reference>
<evidence type="ECO:0000313" key="2">
    <source>
        <dbReference type="Proteomes" id="UP001576780"/>
    </source>
</evidence>
<dbReference type="RefSeq" id="WP_413281013.1">
    <property type="nucleotide sequence ID" value="NZ_JBHFNT010000273.1"/>
</dbReference>
<comment type="caution">
    <text evidence="1">The sequence shown here is derived from an EMBL/GenBank/DDBJ whole genome shotgun (WGS) entry which is preliminary data.</text>
</comment>
<sequence length="63" mass="7007">MIAILGKEFLILALYLAQALDQTLSQSELSSCRDNIQILQPAAGKKFWQTADAPMGISYDFEE</sequence>
<gene>
    <name evidence="1" type="ORF">ACE1CA_29845</name>
</gene>
<name>A0ABV4WV43_9CYAN</name>